<sequence>MTQEAKGEMINDNLKSTVYMFSFSGLIPFIYFALTAWVPSLHVFELDPVSLFRIYSAIILSFLAGTLWSFGLVAGLVQKQVEIRTRSLIWSGILLSLLAWGNLFISARAALFVAAMLFLTVWQVEQKTELSRYYPMWYANMRARLSMIVAIAHIVIWLTIS</sequence>
<dbReference type="PANTHER" id="PTHR15887">
    <property type="entry name" value="TRANSMEMBRANE PROTEIN 69"/>
    <property type="match status" value="1"/>
</dbReference>
<protein>
    <submittedName>
        <fullName evidence="2">DUF3429 domain-containing protein</fullName>
    </submittedName>
</protein>
<keyword evidence="3" id="KW-1185">Reference proteome</keyword>
<dbReference type="KEGG" id="psym:J1N51_06310"/>
<keyword evidence="1" id="KW-0472">Membrane</keyword>
<gene>
    <name evidence="2" type="ORF">J1N51_06310</name>
</gene>
<feature type="transmembrane region" description="Helical" evidence="1">
    <location>
        <begin position="141"/>
        <end position="160"/>
    </location>
</feature>
<keyword evidence="1" id="KW-1133">Transmembrane helix</keyword>
<dbReference type="AlphaFoldDB" id="A0A975DG61"/>
<reference evidence="2" key="1">
    <citation type="submission" date="2021-03" db="EMBL/GenBank/DDBJ databases">
        <title>Description of Psychrosphaera ytuae sp. nov. isolated from deep sea sediment of South China Sea.</title>
        <authorList>
            <person name="Zhang J."/>
            <person name="Xu X.-D."/>
        </authorList>
    </citation>
    <scope>NUCLEOTIDE SEQUENCE</scope>
    <source>
        <strain evidence="2">MTZ26</strain>
    </source>
</reference>
<name>A0A975DG61_9GAMM</name>
<feature type="transmembrane region" description="Helical" evidence="1">
    <location>
        <begin position="16"/>
        <end position="34"/>
    </location>
</feature>
<evidence type="ECO:0000313" key="3">
    <source>
        <dbReference type="Proteomes" id="UP000682739"/>
    </source>
</evidence>
<feature type="transmembrane region" description="Helical" evidence="1">
    <location>
        <begin position="54"/>
        <end position="76"/>
    </location>
</feature>
<dbReference type="PANTHER" id="PTHR15887:SF1">
    <property type="entry name" value="TRANSMEMBRANE PROTEIN 69"/>
    <property type="match status" value="1"/>
</dbReference>
<dbReference type="Pfam" id="PF11911">
    <property type="entry name" value="DUF3429"/>
    <property type="match status" value="1"/>
</dbReference>
<accession>A0A975DG61</accession>
<dbReference type="EMBL" id="CP072110">
    <property type="protein sequence ID" value="QTH65050.1"/>
    <property type="molecule type" value="Genomic_DNA"/>
</dbReference>
<feature type="transmembrane region" description="Helical" evidence="1">
    <location>
        <begin position="88"/>
        <end position="121"/>
    </location>
</feature>
<dbReference type="InterPro" id="IPR021836">
    <property type="entry name" value="DUF3429"/>
</dbReference>
<proteinExistence type="predicted"/>
<evidence type="ECO:0000313" key="2">
    <source>
        <dbReference type="EMBL" id="QTH65050.1"/>
    </source>
</evidence>
<keyword evidence="1" id="KW-0812">Transmembrane</keyword>
<evidence type="ECO:0000256" key="1">
    <source>
        <dbReference type="SAM" id="Phobius"/>
    </source>
</evidence>
<dbReference type="RefSeq" id="WP_208833085.1">
    <property type="nucleotide sequence ID" value="NZ_CP072110.1"/>
</dbReference>
<organism evidence="2 3">
    <name type="scientific">Psychrosphaera ytuae</name>
    <dbReference type="NCBI Taxonomy" id="2820710"/>
    <lineage>
        <taxon>Bacteria</taxon>
        <taxon>Pseudomonadati</taxon>
        <taxon>Pseudomonadota</taxon>
        <taxon>Gammaproteobacteria</taxon>
        <taxon>Alteromonadales</taxon>
        <taxon>Pseudoalteromonadaceae</taxon>
        <taxon>Psychrosphaera</taxon>
    </lineage>
</organism>
<dbReference type="Proteomes" id="UP000682739">
    <property type="component" value="Chromosome"/>
</dbReference>